<dbReference type="Pfam" id="PF07702">
    <property type="entry name" value="UTRA"/>
    <property type="match status" value="1"/>
</dbReference>
<dbReference type="PANTHER" id="PTHR44846:SF1">
    <property type="entry name" value="MANNOSYL-D-GLYCERATE TRANSPORT_METABOLISM SYSTEM REPRESSOR MNGR-RELATED"/>
    <property type="match status" value="1"/>
</dbReference>
<keyword evidence="3" id="KW-0804">Transcription</keyword>
<evidence type="ECO:0000256" key="1">
    <source>
        <dbReference type="ARBA" id="ARBA00023015"/>
    </source>
</evidence>
<dbReference type="InterPro" id="IPR036390">
    <property type="entry name" value="WH_DNA-bd_sf"/>
</dbReference>
<dbReference type="SMART" id="SM00866">
    <property type="entry name" value="UTRA"/>
    <property type="match status" value="1"/>
</dbReference>
<sequence>MGREADSPLYLQVKRDLREKMISGELNPGDRVPSERELAERFQVSRMTARHALREMEAEGTLTRVQGSGSFINQPKLIENVVELASFTEDMERRGLTPSARLLNVSLQKPDEVARGMLHLNARQQVWQINRLRFADGVPMALETMFLVADQFPALGEQDLSGSIYRLLEDTYSLKIGNATQTIEAVFPSDMETQMLCAPSQTALLRLKKLTRTHAGQPFEFVTALYRGDRYAFEASLTRP</sequence>
<comment type="caution">
    <text evidence="5">The sequence shown here is derived from an EMBL/GenBank/DDBJ whole genome shotgun (WGS) entry which is preliminary data.</text>
</comment>
<dbReference type="InterPro" id="IPR028978">
    <property type="entry name" value="Chorismate_lyase_/UTRA_dom_sf"/>
</dbReference>
<dbReference type="PROSITE" id="PS50949">
    <property type="entry name" value="HTH_GNTR"/>
    <property type="match status" value="1"/>
</dbReference>
<keyword evidence="6" id="KW-1185">Reference proteome</keyword>
<dbReference type="Gene3D" id="1.10.10.10">
    <property type="entry name" value="Winged helix-like DNA-binding domain superfamily/Winged helix DNA-binding domain"/>
    <property type="match status" value="1"/>
</dbReference>
<dbReference type="InterPro" id="IPR050679">
    <property type="entry name" value="Bact_HTH_transcr_reg"/>
</dbReference>
<name>A0A1U7NU28_9DEIO</name>
<dbReference type="GO" id="GO:0003700">
    <property type="term" value="F:DNA-binding transcription factor activity"/>
    <property type="evidence" value="ECO:0007669"/>
    <property type="project" value="InterPro"/>
</dbReference>
<dbReference type="PRINTS" id="PR00035">
    <property type="entry name" value="HTHGNTR"/>
</dbReference>
<proteinExistence type="predicted"/>
<dbReference type="AlphaFoldDB" id="A0A1U7NU28"/>
<reference evidence="5 6" key="1">
    <citation type="submission" date="2017-01" db="EMBL/GenBank/DDBJ databases">
        <title>Genome Analysis of Deinococcus marmoris KOPRI26562.</title>
        <authorList>
            <person name="Kim J.H."/>
            <person name="Oh H.-M."/>
        </authorList>
    </citation>
    <scope>NUCLEOTIDE SEQUENCE [LARGE SCALE GENOMIC DNA]</scope>
    <source>
        <strain evidence="5 6">KOPRI26562</strain>
    </source>
</reference>
<dbReference type="InterPro" id="IPR036388">
    <property type="entry name" value="WH-like_DNA-bd_sf"/>
</dbReference>
<evidence type="ECO:0000256" key="2">
    <source>
        <dbReference type="ARBA" id="ARBA00023125"/>
    </source>
</evidence>
<dbReference type="CDD" id="cd07377">
    <property type="entry name" value="WHTH_GntR"/>
    <property type="match status" value="1"/>
</dbReference>
<accession>A0A1U7NU28</accession>
<feature type="domain" description="HTH gntR-type" evidence="4">
    <location>
        <begin position="7"/>
        <end position="75"/>
    </location>
</feature>
<evidence type="ECO:0000259" key="4">
    <source>
        <dbReference type="PROSITE" id="PS50949"/>
    </source>
</evidence>
<dbReference type="InterPro" id="IPR011663">
    <property type="entry name" value="UTRA"/>
</dbReference>
<dbReference type="SMART" id="SM00345">
    <property type="entry name" value="HTH_GNTR"/>
    <property type="match status" value="1"/>
</dbReference>
<dbReference type="SUPFAM" id="SSF64288">
    <property type="entry name" value="Chorismate lyase-like"/>
    <property type="match status" value="1"/>
</dbReference>
<dbReference type="SUPFAM" id="SSF46785">
    <property type="entry name" value="Winged helix' DNA-binding domain"/>
    <property type="match status" value="1"/>
</dbReference>
<evidence type="ECO:0000256" key="3">
    <source>
        <dbReference type="ARBA" id="ARBA00023163"/>
    </source>
</evidence>
<dbReference type="Pfam" id="PF00392">
    <property type="entry name" value="GntR"/>
    <property type="match status" value="1"/>
</dbReference>
<organism evidence="5 6">
    <name type="scientific">Deinococcus marmoris</name>
    <dbReference type="NCBI Taxonomy" id="249408"/>
    <lineage>
        <taxon>Bacteria</taxon>
        <taxon>Thermotogati</taxon>
        <taxon>Deinococcota</taxon>
        <taxon>Deinococci</taxon>
        <taxon>Deinococcales</taxon>
        <taxon>Deinococcaceae</taxon>
        <taxon>Deinococcus</taxon>
    </lineage>
</organism>
<dbReference type="Proteomes" id="UP000186607">
    <property type="component" value="Unassembled WGS sequence"/>
</dbReference>
<dbReference type="PANTHER" id="PTHR44846">
    <property type="entry name" value="MANNOSYL-D-GLYCERATE TRANSPORT/METABOLISM SYSTEM REPRESSOR MNGR-RELATED"/>
    <property type="match status" value="1"/>
</dbReference>
<dbReference type="InterPro" id="IPR000524">
    <property type="entry name" value="Tscrpt_reg_HTH_GntR"/>
</dbReference>
<dbReference type="RefSeq" id="WP_075835492.1">
    <property type="nucleotide sequence ID" value="NZ_MSTI01000142.1"/>
</dbReference>
<evidence type="ECO:0000313" key="6">
    <source>
        <dbReference type="Proteomes" id="UP000186607"/>
    </source>
</evidence>
<gene>
    <name evidence="5" type="ORF">BOO71_0011890</name>
</gene>
<dbReference type="GO" id="GO:0045892">
    <property type="term" value="P:negative regulation of DNA-templated transcription"/>
    <property type="evidence" value="ECO:0007669"/>
    <property type="project" value="TreeGrafter"/>
</dbReference>
<dbReference type="GO" id="GO:0003677">
    <property type="term" value="F:DNA binding"/>
    <property type="evidence" value="ECO:0007669"/>
    <property type="project" value="UniProtKB-KW"/>
</dbReference>
<evidence type="ECO:0000313" key="5">
    <source>
        <dbReference type="EMBL" id="OLV16420.1"/>
    </source>
</evidence>
<dbReference type="EMBL" id="MSTI01000142">
    <property type="protein sequence ID" value="OLV16420.1"/>
    <property type="molecule type" value="Genomic_DNA"/>
</dbReference>
<keyword evidence="1" id="KW-0805">Transcription regulation</keyword>
<dbReference type="FunFam" id="1.10.10.10:FF:000079">
    <property type="entry name" value="GntR family transcriptional regulator"/>
    <property type="match status" value="1"/>
</dbReference>
<dbReference type="STRING" id="249408.BOO71_0011890"/>
<protein>
    <submittedName>
        <fullName evidence="5">Transcriptional regulator of N-Acetylglucosamine utilization, GntR family</fullName>
    </submittedName>
</protein>
<dbReference type="Gene3D" id="3.40.1410.10">
    <property type="entry name" value="Chorismate lyase-like"/>
    <property type="match status" value="1"/>
</dbReference>
<keyword evidence="2" id="KW-0238">DNA-binding</keyword>